<reference evidence="2 3" key="1">
    <citation type="submission" date="2018-03" db="EMBL/GenBank/DDBJ databases">
        <title>Phenotypic and genomic properties of Cyclonatronum proteinivorum gen. nov., sp. nov., a haloalkaliphilic bacteroidete from soda lakes possessing Na+-translocating rhodopsin.</title>
        <authorList>
            <person name="Toshchakov S.V."/>
            <person name="Korzhenkov A."/>
            <person name="Samarov N.I."/>
            <person name="Kublanov I.V."/>
            <person name="Muntyan M.S."/>
            <person name="Sorokin D.Y."/>
        </authorList>
    </citation>
    <scope>NUCLEOTIDE SEQUENCE [LARGE SCALE GENOMIC DNA]</scope>
    <source>
        <strain evidence="2 3">Omega</strain>
    </source>
</reference>
<dbReference type="Proteomes" id="UP000254808">
    <property type="component" value="Chromosome"/>
</dbReference>
<keyword evidence="1" id="KW-0472">Membrane</keyword>
<name>A0A345UHX9_9BACT</name>
<dbReference type="AlphaFoldDB" id="A0A345UHX9"/>
<keyword evidence="1" id="KW-1133">Transmembrane helix</keyword>
<evidence type="ECO:0000313" key="2">
    <source>
        <dbReference type="EMBL" id="AXJ00081.1"/>
    </source>
</evidence>
<evidence type="ECO:0000313" key="3">
    <source>
        <dbReference type="Proteomes" id="UP000254808"/>
    </source>
</evidence>
<gene>
    <name evidence="2" type="ORF">CYPRO_0798</name>
</gene>
<proteinExistence type="predicted"/>
<evidence type="ECO:0000256" key="1">
    <source>
        <dbReference type="SAM" id="Phobius"/>
    </source>
</evidence>
<feature type="transmembrane region" description="Helical" evidence="1">
    <location>
        <begin position="6"/>
        <end position="24"/>
    </location>
</feature>
<sequence length="79" mass="9016">MIFLNIFILLVIFISGSWLANVLMRRYGYPVPRSLRTREDKLLFLMKLVLFSLLTSLMLAALLIFGIDPLNLMGRSGVV</sequence>
<feature type="transmembrane region" description="Helical" evidence="1">
    <location>
        <begin position="44"/>
        <end position="67"/>
    </location>
</feature>
<dbReference type="EMBL" id="CP027806">
    <property type="protein sequence ID" value="AXJ00081.1"/>
    <property type="molecule type" value="Genomic_DNA"/>
</dbReference>
<keyword evidence="1" id="KW-0812">Transmembrane</keyword>
<protein>
    <submittedName>
        <fullName evidence="2">Uncharacterized protein</fullName>
    </submittedName>
</protein>
<accession>A0A345UHX9</accession>
<dbReference type="KEGG" id="cprv:CYPRO_0798"/>
<organism evidence="2 3">
    <name type="scientific">Cyclonatronum proteinivorum</name>
    <dbReference type="NCBI Taxonomy" id="1457365"/>
    <lineage>
        <taxon>Bacteria</taxon>
        <taxon>Pseudomonadati</taxon>
        <taxon>Balneolota</taxon>
        <taxon>Balneolia</taxon>
        <taxon>Balneolales</taxon>
        <taxon>Cyclonatronaceae</taxon>
        <taxon>Cyclonatronum</taxon>
    </lineage>
</organism>
<keyword evidence="3" id="KW-1185">Reference proteome</keyword>
<dbReference type="RefSeq" id="WP_114983380.1">
    <property type="nucleotide sequence ID" value="NZ_CP027806.1"/>
</dbReference>